<keyword evidence="1" id="KW-0472">Membrane</keyword>
<keyword evidence="1" id="KW-1133">Transmembrane helix</keyword>
<accession>A0A511V0T0</accession>
<feature type="transmembrane region" description="Helical" evidence="1">
    <location>
        <begin position="118"/>
        <end position="137"/>
    </location>
</feature>
<organism evidence="2 3">
    <name type="scientific">Cerasibacillus quisquiliarum</name>
    <dbReference type="NCBI Taxonomy" id="227865"/>
    <lineage>
        <taxon>Bacteria</taxon>
        <taxon>Bacillati</taxon>
        <taxon>Bacillota</taxon>
        <taxon>Bacilli</taxon>
        <taxon>Bacillales</taxon>
        <taxon>Bacillaceae</taxon>
        <taxon>Cerasibacillus</taxon>
    </lineage>
</organism>
<evidence type="ECO:0000313" key="2">
    <source>
        <dbReference type="EMBL" id="GEN32479.1"/>
    </source>
</evidence>
<gene>
    <name evidence="2" type="ORF">CQU01_27170</name>
</gene>
<dbReference type="EMBL" id="BJXW01000045">
    <property type="protein sequence ID" value="GEN32479.1"/>
    <property type="molecule type" value="Genomic_DNA"/>
</dbReference>
<feature type="transmembrane region" description="Helical" evidence="1">
    <location>
        <begin position="68"/>
        <end position="86"/>
    </location>
</feature>
<dbReference type="RefSeq" id="WP_146938812.1">
    <property type="nucleotide sequence ID" value="NZ_BJXW01000045.1"/>
</dbReference>
<dbReference type="OrthoDB" id="2988716at2"/>
<sequence>MKNLIPFYTEKSKDTQAYTLFLDQKSKKVYKAYHKKTSEVLYWIAFVLVLALLRNLKDIYYPINKLSVILLFVIGTLSVVLGMYFYKIAYEEKKEVFLSEYMVERYIEKGKKVLKIEVITTSCILVGFIIVVLIFIVNNWLPLLLLSIFLLIIFVTLLCRLPVDRFKLHR</sequence>
<evidence type="ECO:0000313" key="3">
    <source>
        <dbReference type="Proteomes" id="UP000321491"/>
    </source>
</evidence>
<keyword evidence="1" id="KW-0812">Transmembrane</keyword>
<feature type="transmembrane region" description="Helical" evidence="1">
    <location>
        <begin position="143"/>
        <end position="163"/>
    </location>
</feature>
<comment type="caution">
    <text evidence="2">The sequence shown here is derived from an EMBL/GenBank/DDBJ whole genome shotgun (WGS) entry which is preliminary data.</text>
</comment>
<protein>
    <submittedName>
        <fullName evidence="2">Uncharacterized protein</fullName>
    </submittedName>
</protein>
<name>A0A511V0T0_9BACI</name>
<reference evidence="2 3" key="1">
    <citation type="submission" date="2019-07" db="EMBL/GenBank/DDBJ databases">
        <title>Whole genome shotgun sequence of Cerasibacillus quisquiliarum NBRC 102429.</title>
        <authorList>
            <person name="Hosoyama A."/>
            <person name="Uohara A."/>
            <person name="Ohji S."/>
            <person name="Ichikawa N."/>
        </authorList>
    </citation>
    <scope>NUCLEOTIDE SEQUENCE [LARGE SCALE GENOMIC DNA]</scope>
    <source>
        <strain evidence="2 3">NBRC 102429</strain>
    </source>
</reference>
<evidence type="ECO:0000256" key="1">
    <source>
        <dbReference type="SAM" id="Phobius"/>
    </source>
</evidence>
<keyword evidence="3" id="KW-1185">Reference proteome</keyword>
<dbReference type="Proteomes" id="UP000321491">
    <property type="component" value="Unassembled WGS sequence"/>
</dbReference>
<dbReference type="AlphaFoldDB" id="A0A511V0T0"/>
<feature type="transmembrane region" description="Helical" evidence="1">
    <location>
        <begin position="40"/>
        <end position="56"/>
    </location>
</feature>
<proteinExistence type="predicted"/>